<dbReference type="InterPro" id="IPR028098">
    <property type="entry name" value="Glyco_trans_4-like_N"/>
</dbReference>
<dbReference type="AlphaFoldDB" id="A0A0G0WQR5"/>
<name>A0A0G0WQR5_9BACT</name>
<feature type="domain" description="Glycosyltransferase subfamily 4-like N-terminal" evidence="2">
    <location>
        <begin position="18"/>
        <end position="172"/>
    </location>
</feature>
<dbReference type="GO" id="GO:0009103">
    <property type="term" value="P:lipopolysaccharide biosynthetic process"/>
    <property type="evidence" value="ECO:0007669"/>
    <property type="project" value="TreeGrafter"/>
</dbReference>
<dbReference type="EMBL" id="LCAE01000010">
    <property type="protein sequence ID" value="KKR86820.1"/>
    <property type="molecule type" value="Genomic_DNA"/>
</dbReference>
<evidence type="ECO:0000259" key="2">
    <source>
        <dbReference type="Pfam" id="PF13439"/>
    </source>
</evidence>
<sequence length="173" mass="20384">MKILIDARMYGPEHTGNGVYTMNLVENLAKIDTKNEYIILLRRDKFNTLSFPPNWKKVETDFRHYTFTEQFKLPFIISKFKPDIVHFPHFNVPLLYFGKYIVTIHDLIMHKSKGGEATVRPFPIYQIWRLGYYLSFAKAVLGSAKIVVPSNSIKKELIDFYKIDEKKVEVIYE</sequence>
<proteinExistence type="predicted"/>
<keyword evidence="3" id="KW-0328">Glycosyltransferase</keyword>
<evidence type="ECO:0000313" key="4">
    <source>
        <dbReference type="Proteomes" id="UP000033858"/>
    </source>
</evidence>
<evidence type="ECO:0000313" key="3">
    <source>
        <dbReference type="EMBL" id="KKR86820.1"/>
    </source>
</evidence>
<reference evidence="3 4" key="1">
    <citation type="journal article" date="2015" name="Nature">
        <title>rRNA introns, odd ribosomes, and small enigmatic genomes across a large radiation of phyla.</title>
        <authorList>
            <person name="Brown C.T."/>
            <person name="Hug L.A."/>
            <person name="Thomas B.C."/>
            <person name="Sharon I."/>
            <person name="Castelle C.J."/>
            <person name="Singh A."/>
            <person name="Wilkins M.J."/>
            <person name="Williams K.H."/>
            <person name="Banfield J.F."/>
        </authorList>
    </citation>
    <scope>NUCLEOTIDE SEQUENCE [LARGE SCALE GENOMIC DNA]</scope>
</reference>
<evidence type="ECO:0000256" key="1">
    <source>
        <dbReference type="ARBA" id="ARBA00022679"/>
    </source>
</evidence>
<dbReference type="Proteomes" id="UP000033858">
    <property type="component" value="Unassembled WGS sequence"/>
</dbReference>
<accession>A0A0G0WQR5</accession>
<gene>
    <name evidence="3" type="ORF">UU32_C0010G0003</name>
</gene>
<dbReference type="GO" id="GO:0016757">
    <property type="term" value="F:glycosyltransferase activity"/>
    <property type="evidence" value="ECO:0007669"/>
    <property type="project" value="UniProtKB-KW"/>
</dbReference>
<dbReference type="Gene3D" id="3.40.50.2000">
    <property type="entry name" value="Glycogen Phosphorylase B"/>
    <property type="match status" value="1"/>
</dbReference>
<dbReference type="SUPFAM" id="SSF53756">
    <property type="entry name" value="UDP-Glycosyltransferase/glycogen phosphorylase"/>
    <property type="match status" value="1"/>
</dbReference>
<dbReference type="PANTHER" id="PTHR46401:SF2">
    <property type="entry name" value="GLYCOSYLTRANSFERASE WBBK-RELATED"/>
    <property type="match status" value="1"/>
</dbReference>
<dbReference type="Pfam" id="PF13439">
    <property type="entry name" value="Glyco_transf_4"/>
    <property type="match status" value="1"/>
</dbReference>
<organism evidence="3 4">
    <name type="scientific">Candidatus Woesebacteria bacterium GW2011_GWB1_41_10</name>
    <dbReference type="NCBI Taxonomy" id="1618577"/>
    <lineage>
        <taxon>Bacteria</taxon>
        <taxon>Candidatus Woeseibacteriota</taxon>
    </lineage>
</organism>
<keyword evidence="1 3" id="KW-0808">Transferase</keyword>
<protein>
    <submittedName>
        <fullName evidence="3">Mannosyltransferase B-like protein</fullName>
    </submittedName>
</protein>
<comment type="caution">
    <text evidence="3">The sequence shown here is derived from an EMBL/GenBank/DDBJ whole genome shotgun (WGS) entry which is preliminary data.</text>
</comment>
<dbReference type="PANTHER" id="PTHR46401">
    <property type="entry name" value="GLYCOSYLTRANSFERASE WBBK-RELATED"/>
    <property type="match status" value="1"/>
</dbReference>